<dbReference type="InterPro" id="IPR036388">
    <property type="entry name" value="WH-like_DNA-bd_sf"/>
</dbReference>
<dbReference type="RefSeq" id="WP_116555083.1">
    <property type="nucleotide sequence ID" value="NZ_QCZG01000024.1"/>
</dbReference>
<dbReference type="Gene3D" id="1.10.10.10">
    <property type="entry name" value="Winged helix-like DNA-binding domain superfamily/Winged helix DNA-binding domain"/>
    <property type="match status" value="1"/>
</dbReference>
<dbReference type="AlphaFoldDB" id="A0A2U1JYM4"/>
<keyword evidence="6" id="KW-1185">Reference proteome</keyword>
<dbReference type="SMART" id="SM00345">
    <property type="entry name" value="HTH_GNTR"/>
    <property type="match status" value="1"/>
</dbReference>
<proteinExistence type="predicted"/>
<dbReference type="PANTHER" id="PTHR43537">
    <property type="entry name" value="TRANSCRIPTIONAL REGULATOR, GNTR FAMILY"/>
    <property type="match status" value="1"/>
</dbReference>
<dbReference type="Pfam" id="PF00392">
    <property type="entry name" value="GntR"/>
    <property type="match status" value="1"/>
</dbReference>
<sequence>METDNKFDNRNLNEKIYFYLRTKIINNELKPGTRIDYNEFSMELGVSKTPLRDAFHRLQQDGLVEVRSRSGTFVSIPQAKDIEEIFDVRKALERQAIESASKRIPKKKLKELFENVEIAEKAINKGSFQTFFESDRLLHKTLVQYSANSRLIKIMESLEAQITWIGVIIANTSERPRQANESHGKILTALLNCDTKTAQDLMEQHIEEIKQMTLEDFL</sequence>
<dbReference type="PROSITE" id="PS50949">
    <property type="entry name" value="HTH_GNTR"/>
    <property type="match status" value="1"/>
</dbReference>
<evidence type="ECO:0000259" key="4">
    <source>
        <dbReference type="PROSITE" id="PS50949"/>
    </source>
</evidence>
<dbReference type="SMART" id="SM00895">
    <property type="entry name" value="FCD"/>
    <property type="match status" value="1"/>
</dbReference>
<dbReference type="PANTHER" id="PTHR43537:SF24">
    <property type="entry name" value="GLUCONATE OPERON TRANSCRIPTIONAL REPRESSOR"/>
    <property type="match status" value="1"/>
</dbReference>
<dbReference type="SUPFAM" id="SSF48008">
    <property type="entry name" value="GntR ligand-binding domain-like"/>
    <property type="match status" value="1"/>
</dbReference>
<evidence type="ECO:0000256" key="3">
    <source>
        <dbReference type="ARBA" id="ARBA00023163"/>
    </source>
</evidence>
<evidence type="ECO:0000313" key="5">
    <source>
        <dbReference type="EMBL" id="PWA10049.1"/>
    </source>
</evidence>
<dbReference type="InterPro" id="IPR000524">
    <property type="entry name" value="Tscrpt_reg_HTH_GntR"/>
</dbReference>
<dbReference type="SUPFAM" id="SSF46785">
    <property type="entry name" value="Winged helix' DNA-binding domain"/>
    <property type="match status" value="1"/>
</dbReference>
<comment type="caution">
    <text evidence="5">The sequence shown here is derived from an EMBL/GenBank/DDBJ whole genome shotgun (WGS) entry which is preliminary data.</text>
</comment>
<protein>
    <submittedName>
        <fullName evidence="5">GntR family transcriptional regulator</fullName>
    </submittedName>
</protein>
<keyword evidence="3" id="KW-0804">Transcription</keyword>
<dbReference type="CDD" id="cd07377">
    <property type="entry name" value="WHTH_GntR"/>
    <property type="match status" value="1"/>
</dbReference>
<dbReference type="GO" id="GO:0003677">
    <property type="term" value="F:DNA binding"/>
    <property type="evidence" value="ECO:0007669"/>
    <property type="project" value="UniProtKB-KW"/>
</dbReference>
<organism evidence="5 6">
    <name type="scientific">Pueribacillus theae</name>
    <dbReference type="NCBI Taxonomy" id="2171751"/>
    <lineage>
        <taxon>Bacteria</taxon>
        <taxon>Bacillati</taxon>
        <taxon>Bacillota</taxon>
        <taxon>Bacilli</taxon>
        <taxon>Bacillales</taxon>
        <taxon>Bacillaceae</taxon>
        <taxon>Pueribacillus</taxon>
    </lineage>
</organism>
<dbReference type="Gene3D" id="1.20.120.530">
    <property type="entry name" value="GntR ligand-binding domain-like"/>
    <property type="match status" value="1"/>
</dbReference>
<name>A0A2U1JYM4_9BACI</name>
<dbReference type="Proteomes" id="UP000245998">
    <property type="component" value="Unassembled WGS sequence"/>
</dbReference>
<dbReference type="InterPro" id="IPR011711">
    <property type="entry name" value="GntR_C"/>
</dbReference>
<dbReference type="GO" id="GO:0003700">
    <property type="term" value="F:DNA-binding transcription factor activity"/>
    <property type="evidence" value="ECO:0007669"/>
    <property type="project" value="InterPro"/>
</dbReference>
<gene>
    <name evidence="5" type="ORF">DCC39_11675</name>
</gene>
<dbReference type="Pfam" id="PF07729">
    <property type="entry name" value="FCD"/>
    <property type="match status" value="1"/>
</dbReference>
<dbReference type="InterPro" id="IPR008920">
    <property type="entry name" value="TF_FadR/GntR_C"/>
</dbReference>
<accession>A0A2U1JYM4</accession>
<reference evidence="5 6" key="1">
    <citation type="submission" date="2018-04" db="EMBL/GenBank/DDBJ databases">
        <title>Camelliibacillus theae gen. nov., sp. nov., isolated from Pu'er tea.</title>
        <authorList>
            <person name="Niu L."/>
        </authorList>
    </citation>
    <scope>NUCLEOTIDE SEQUENCE [LARGE SCALE GENOMIC DNA]</scope>
    <source>
        <strain evidence="5 6">T8</strain>
    </source>
</reference>
<keyword evidence="1" id="KW-0805">Transcription regulation</keyword>
<dbReference type="EMBL" id="QCZG01000024">
    <property type="protein sequence ID" value="PWA10049.1"/>
    <property type="molecule type" value="Genomic_DNA"/>
</dbReference>
<keyword evidence="2" id="KW-0238">DNA-binding</keyword>
<evidence type="ECO:0000256" key="2">
    <source>
        <dbReference type="ARBA" id="ARBA00023125"/>
    </source>
</evidence>
<dbReference type="OrthoDB" id="9781630at2"/>
<evidence type="ECO:0000256" key="1">
    <source>
        <dbReference type="ARBA" id="ARBA00023015"/>
    </source>
</evidence>
<feature type="domain" description="HTH gntR-type" evidence="4">
    <location>
        <begin position="10"/>
        <end position="77"/>
    </location>
</feature>
<dbReference type="InterPro" id="IPR036390">
    <property type="entry name" value="WH_DNA-bd_sf"/>
</dbReference>
<evidence type="ECO:0000313" key="6">
    <source>
        <dbReference type="Proteomes" id="UP000245998"/>
    </source>
</evidence>